<organism evidence="6 7">
    <name type="scientific">Diaphorobacter aerolatus</name>
    <dbReference type="NCBI Taxonomy" id="1288495"/>
    <lineage>
        <taxon>Bacteria</taxon>
        <taxon>Pseudomonadati</taxon>
        <taxon>Pseudomonadota</taxon>
        <taxon>Betaproteobacteria</taxon>
        <taxon>Burkholderiales</taxon>
        <taxon>Comamonadaceae</taxon>
        <taxon>Diaphorobacter</taxon>
    </lineage>
</organism>
<dbReference type="Gene3D" id="3.30.300.30">
    <property type="match status" value="1"/>
</dbReference>
<comment type="similarity">
    <text evidence="1">Belongs to the ATP-dependent AMP-binding enzyme family.</text>
</comment>
<evidence type="ECO:0000313" key="6">
    <source>
        <dbReference type="EMBL" id="QNP47616.1"/>
    </source>
</evidence>
<evidence type="ECO:0000256" key="1">
    <source>
        <dbReference type="ARBA" id="ARBA00006432"/>
    </source>
</evidence>
<accession>A0A7H0GH50</accession>
<evidence type="ECO:0000256" key="2">
    <source>
        <dbReference type="ARBA" id="ARBA00022598"/>
    </source>
</evidence>
<name>A0A7H0GH50_9BURK</name>
<evidence type="ECO:0000256" key="3">
    <source>
        <dbReference type="ARBA" id="ARBA00022832"/>
    </source>
</evidence>
<evidence type="ECO:0000259" key="5">
    <source>
        <dbReference type="Pfam" id="PF13193"/>
    </source>
</evidence>
<dbReference type="EMBL" id="CP060783">
    <property type="protein sequence ID" value="QNP47616.1"/>
    <property type="molecule type" value="Genomic_DNA"/>
</dbReference>
<dbReference type="Gene3D" id="2.30.38.10">
    <property type="entry name" value="Luciferase, Domain 3"/>
    <property type="match status" value="1"/>
</dbReference>
<dbReference type="Pfam" id="PF13193">
    <property type="entry name" value="AMP-binding_C"/>
    <property type="match status" value="1"/>
</dbReference>
<sequence length="146" mass="16017">MKSYWREPILTAQAMDGGWLRTGDLGALDEDGFVTISGRLKDMIITGGENVFAGEVESALMFHEAVESAAVIGVPDVKWGESVHAVVCLKPGRTCSAEELIAFCRERIAHYKAPRTVTLREVPMPLSGVGKVRKVDLLMEWKEING</sequence>
<dbReference type="AlphaFoldDB" id="A0A7H0GH50"/>
<dbReference type="InterPro" id="IPR025110">
    <property type="entry name" value="AMP-bd_C"/>
</dbReference>
<keyword evidence="2" id="KW-0436">Ligase</keyword>
<protein>
    <submittedName>
        <fullName evidence="6">AMP-binding protein</fullName>
    </submittedName>
</protein>
<dbReference type="SUPFAM" id="SSF56801">
    <property type="entry name" value="Acetyl-CoA synthetase-like"/>
    <property type="match status" value="1"/>
</dbReference>
<dbReference type="InterPro" id="IPR045851">
    <property type="entry name" value="AMP-bd_C_sf"/>
</dbReference>
<keyword evidence="7" id="KW-1185">Reference proteome</keyword>
<dbReference type="FunFam" id="3.30.300.30:FF:000008">
    <property type="entry name" value="2,3-dihydroxybenzoate-AMP ligase"/>
    <property type="match status" value="1"/>
</dbReference>
<evidence type="ECO:0000313" key="7">
    <source>
        <dbReference type="Proteomes" id="UP000516028"/>
    </source>
</evidence>
<keyword evidence="4" id="KW-0443">Lipid metabolism</keyword>
<reference evidence="6 7" key="1">
    <citation type="submission" date="2020-08" db="EMBL/GenBank/DDBJ databases">
        <title>Genome sequence of Diaphorobacter aerolatus KACC 16536T.</title>
        <authorList>
            <person name="Hyun D.-W."/>
            <person name="Bae J.-W."/>
        </authorList>
    </citation>
    <scope>NUCLEOTIDE SEQUENCE [LARGE SCALE GENOMIC DNA]</scope>
    <source>
        <strain evidence="6 7">KACC 16536</strain>
    </source>
</reference>
<keyword evidence="3" id="KW-0276">Fatty acid metabolism</keyword>
<dbReference type="PANTHER" id="PTHR43859:SF4">
    <property type="entry name" value="BUTANOATE--COA LIGASE AAE1-RELATED"/>
    <property type="match status" value="1"/>
</dbReference>
<dbReference type="GO" id="GO:0006631">
    <property type="term" value="P:fatty acid metabolic process"/>
    <property type="evidence" value="ECO:0007669"/>
    <property type="project" value="UniProtKB-KW"/>
</dbReference>
<feature type="domain" description="AMP-binding enzyme C-terminal" evidence="5">
    <location>
        <begin position="55"/>
        <end position="131"/>
    </location>
</feature>
<gene>
    <name evidence="6" type="ORF">H9K75_15520</name>
</gene>
<evidence type="ECO:0000256" key="4">
    <source>
        <dbReference type="ARBA" id="ARBA00023098"/>
    </source>
</evidence>
<dbReference type="PANTHER" id="PTHR43859">
    <property type="entry name" value="ACYL-ACTIVATING ENZYME"/>
    <property type="match status" value="1"/>
</dbReference>
<dbReference type="KEGG" id="daer:H9K75_15520"/>
<dbReference type="RefSeq" id="WP_187723296.1">
    <property type="nucleotide sequence ID" value="NZ_CP060783.1"/>
</dbReference>
<dbReference type="Proteomes" id="UP000516028">
    <property type="component" value="Chromosome"/>
</dbReference>
<proteinExistence type="inferred from homology"/>
<dbReference type="GO" id="GO:0016874">
    <property type="term" value="F:ligase activity"/>
    <property type="evidence" value="ECO:0007669"/>
    <property type="project" value="UniProtKB-KW"/>
</dbReference>